<dbReference type="RefSeq" id="WP_346053022.1">
    <property type="nucleotide sequence ID" value="NZ_JAYGII010000044.1"/>
</dbReference>
<proteinExistence type="predicted"/>
<reference evidence="1 2" key="1">
    <citation type="submission" date="2023-12" db="EMBL/GenBank/DDBJ databases">
        <title>Whole-genome sequencing of halo(alkali)philic microorganisms from hypersaline lakes.</title>
        <authorList>
            <person name="Sorokin D.Y."/>
            <person name="Merkel A.Y."/>
            <person name="Messina E."/>
            <person name="Yakimov M."/>
        </authorList>
    </citation>
    <scope>NUCLEOTIDE SEQUENCE [LARGE SCALE GENOMIC DNA]</scope>
    <source>
        <strain evidence="1 2">AB-CW1</strain>
    </source>
</reference>
<dbReference type="InterPro" id="IPR023198">
    <property type="entry name" value="PGP-like_dom2"/>
</dbReference>
<dbReference type="PANTHER" id="PTHR43434">
    <property type="entry name" value="PHOSPHOGLYCOLATE PHOSPHATASE"/>
    <property type="match status" value="1"/>
</dbReference>
<dbReference type="InterPro" id="IPR036412">
    <property type="entry name" value="HAD-like_sf"/>
</dbReference>
<dbReference type="InterPro" id="IPR041492">
    <property type="entry name" value="HAD_2"/>
</dbReference>
<comment type="caution">
    <text evidence="1">The sequence shown here is derived from an EMBL/GenBank/DDBJ whole genome shotgun (WGS) entry which is preliminary data.</text>
</comment>
<organism evidence="1 2">
    <name type="scientific">Natronospira elongata</name>
    <dbReference type="NCBI Taxonomy" id="3110268"/>
    <lineage>
        <taxon>Bacteria</taxon>
        <taxon>Pseudomonadati</taxon>
        <taxon>Pseudomonadota</taxon>
        <taxon>Gammaproteobacteria</taxon>
        <taxon>Natronospirales</taxon>
        <taxon>Natronospiraceae</taxon>
        <taxon>Natronospira</taxon>
    </lineage>
</organism>
<sequence length="206" mass="22109">HIVASVQAAAQDLGWPPPPAERVRSVIGLSLDQALARALPGLSRAEAQAFQTAYRERYLAEDRDEGGLYPGALRVLDRLQGQGIWSAVATGKGRAGLDRVLSELDIEARFVATRCADEARSKPHPQMLEDLLDVTGLEADQALMVGDTSFDLEMAAAIRMPAVAVTGGAHPEARLRECRPLAILPGVSHLDEWLAGQGVFPSRQGQ</sequence>
<evidence type="ECO:0000313" key="2">
    <source>
        <dbReference type="Proteomes" id="UP001302316"/>
    </source>
</evidence>
<name>A0AAP6JH76_9GAMM</name>
<keyword evidence="1" id="KW-0378">Hydrolase</keyword>
<dbReference type="PANTHER" id="PTHR43434:SF24">
    <property type="entry name" value="HYDROLASE-RELATED"/>
    <property type="match status" value="1"/>
</dbReference>
<dbReference type="GO" id="GO:0008967">
    <property type="term" value="F:phosphoglycolate phosphatase activity"/>
    <property type="evidence" value="ECO:0007669"/>
    <property type="project" value="TreeGrafter"/>
</dbReference>
<dbReference type="Gene3D" id="3.40.50.1000">
    <property type="entry name" value="HAD superfamily/HAD-like"/>
    <property type="match status" value="1"/>
</dbReference>
<dbReference type="EMBL" id="JAYGII010000044">
    <property type="protein sequence ID" value="MEA5446627.1"/>
    <property type="molecule type" value="Genomic_DNA"/>
</dbReference>
<dbReference type="SUPFAM" id="SSF56784">
    <property type="entry name" value="HAD-like"/>
    <property type="match status" value="1"/>
</dbReference>
<keyword evidence="2" id="KW-1185">Reference proteome</keyword>
<dbReference type="GO" id="GO:0006281">
    <property type="term" value="P:DNA repair"/>
    <property type="evidence" value="ECO:0007669"/>
    <property type="project" value="TreeGrafter"/>
</dbReference>
<evidence type="ECO:0000313" key="1">
    <source>
        <dbReference type="EMBL" id="MEA5446627.1"/>
    </source>
</evidence>
<dbReference type="Proteomes" id="UP001302316">
    <property type="component" value="Unassembled WGS sequence"/>
</dbReference>
<dbReference type="Gene3D" id="1.10.150.240">
    <property type="entry name" value="Putative phosphatase, domain 2"/>
    <property type="match status" value="1"/>
</dbReference>
<dbReference type="InterPro" id="IPR023214">
    <property type="entry name" value="HAD_sf"/>
</dbReference>
<dbReference type="AlphaFoldDB" id="A0AAP6JH76"/>
<dbReference type="GO" id="GO:0005829">
    <property type="term" value="C:cytosol"/>
    <property type="evidence" value="ECO:0007669"/>
    <property type="project" value="TreeGrafter"/>
</dbReference>
<accession>A0AAP6JH76</accession>
<feature type="non-terminal residue" evidence="1">
    <location>
        <position position="1"/>
    </location>
</feature>
<gene>
    <name evidence="1" type="ORF">VCB98_12440</name>
</gene>
<dbReference type="Pfam" id="PF13419">
    <property type="entry name" value="HAD_2"/>
    <property type="match status" value="1"/>
</dbReference>
<dbReference type="InterPro" id="IPR050155">
    <property type="entry name" value="HAD-like_hydrolase_sf"/>
</dbReference>
<protein>
    <submittedName>
        <fullName evidence="1">HAD hydrolase-like protein</fullName>
    </submittedName>
</protein>